<dbReference type="EMBL" id="JADNRY010000019">
    <property type="protein sequence ID" value="KAF9073144.1"/>
    <property type="molecule type" value="Genomic_DNA"/>
</dbReference>
<keyword evidence="2" id="KW-1185">Reference proteome</keyword>
<gene>
    <name evidence="1" type="ORF">BDP27DRAFT_313749</name>
</gene>
<accession>A0A9P5UBJ3</accession>
<evidence type="ECO:0000313" key="1">
    <source>
        <dbReference type="EMBL" id="KAF9073144.1"/>
    </source>
</evidence>
<dbReference type="Proteomes" id="UP000772434">
    <property type="component" value="Unassembled WGS sequence"/>
</dbReference>
<evidence type="ECO:0000313" key="2">
    <source>
        <dbReference type="Proteomes" id="UP000772434"/>
    </source>
</evidence>
<protein>
    <submittedName>
        <fullName evidence="1">Uncharacterized protein</fullName>
    </submittedName>
</protein>
<dbReference type="AlphaFoldDB" id="A0A9P5UBJ3"/>
<reference evidence="1" key="1">
    <citation type="submission" date="2020-11" db="EMBL/GenBank/DDBJ databases">
        <authorList>
            <consortium name="DOE Joint Genome Institute"/>
            <person name="Ahrendt S."/>
            <person name="Riley R."/>
            <person name="Andreopoulos W."/>
            <person name="Labutti K."/>
            <person name="Pangilinan J."/>
            <person name="Ruiz-Duenas F.J."/>
            <person name="Barrasa J.M."/>
            <person name="Sanchez-Garcia M."/>
            <person name="Camarero S."/>
            <person name="Miyauchi S."/>
            <person name="Serrano A."/>
            <person name="Linde D."/>
            <person name="Babiker R."/>
            <person name="Drula E."/>
            <person name="Ayuso-Fernandez I."/>
            <person name="Pacheco R."/>
            <person name="Padilla G."/>
            <person name="Ferreira P."/>
            <person name="Barriuso J."/>
            <person name="Kellner H."/>
            <person name="Castanera R."/>
            <person name="Alfaro M."/>
            <person name="Ramirez L."/>
            <person name="Pisabarro A.G."/>
            <person name="Kuo A."/>
            <person name="Tritt A."/>
            <person name="Lipzen A."/>
            <person name="He G."/>
            <person name="Yan M."/>
            <person name="Ng V."/>
            <person name="Cullen D."/>
            <person name="Martin F."/>
            <person name="Rosso M.-N."/>
            <person name="Henrissat B."/>
            <person name="Hibbett D."/>
            <person name="Martinez A.T."/>
            <person name="Grigoriev I.V."/>
        </authorList>
    </citation>
    <scope>NUCLEOTIDE SEQUENCE</scope>
    <source>
        <strain evidence="1">AH 40177</strain>
    </source>
</reference>
<organism evidence="1 2">
    <name type="scientific">Rhodocollybia butyracea</name>
    <dbReference type="NCBI Taxonomy" id="206335"/>
    <lineage>
        <taxon>Eukaryota</taxon>
        <taxon>Fungi</taxon>
        <taxon>Dikarya</taxon>
        <taxon>Basidiomycota</taxon>
        <taxon>Agaricomycotina</taxon>
        <taxon>Agaricomycetes</taxon>
        <taxon>Agaricomycetidae</taxon>
        <taxon>Agaricales</taxon>
        <taxon>Marasmiineae</taxon>
        <taxon>Omphalotaceae</taxon>
        <taxon>Rhodocollybia</taxon>
    </lineage>
</organism>
<name>A0A9P5UBJ3_9AGAR</name>
<sequence>MPPTLLSTNWLQPVLHLVRASNIALRTFLHNSADHRHLWPSSSSACSAARLFTLGSVELAILDNKSFCHHAHHMLPLMLCVRVPIPTPLTCGAHVKDSNHSIRVFQCRKAKSETLLCLVR</sequence>
<comment type="caution">
    <text evidence="1">The sequence shown here is derived from an EMBL/GenBank/DDBJ whole genome shotgun (WGS) entry which is preliminary data.</text>
</comment>
<proteinExistence type="predicted"/>